<evidence type="ECO:0000256" key="5">
    <source>
        <dbReference type="PIRSR" id="PIRSR601519-1"/>
    </source>
</evidence>
<feature type="binding site" evidence="5">
    <location>
        <position position="14"/>
    </location>
    <ligand>
        <name>Fe cation</name>
        <dbReference type="ChEBI" id="CHEBI:24875"/>
        <label>1</label>
    </ligand>
</feature>
<keyword evidence="3 5" id="KW-0479">Metal-binding</keyword>
<reference evidence="9" key="3">
    <citation type="submission" date="2021-02" db="UniProtKB">
        <authorList>
            <consortium name="EnsemblMetazoa"/>
        </authorList>
    </citation>
    <scope>IDENTIFICATION</scope>
    <source>
        <strain evidence="9">USDA</strain>
    </source>
</reference>
<dbReference type="EnsemblMetazoa" id="PHUM085700-RA">
    <property type="protein sequence ID" value="PHUM085700-PA"/>
    <property type="gene ID" value="PHUM085700"/>
</dbReference>
<reference evidence="8" key="1">
    <citation type="submission" date="2007-04" db="EMBL/GenBank/DDBJ databases">
        <title>Annotation of Pediculus humanus corporis strain USDA.</title>
        <authorList>
            <person name="Kirkness E."/>
            <person name="Hannick L."/>
            <person name="Hass B."/>
            <person name="Bruggner R."/>
            <person name="Lawson D."/>
            <person name="Bidwell S."/>
            <person name="Joardar V."/>
            <person name="Caler E."/>
            <person name="Walenz B."/>
            <person name="Inman J."/>
            <person name="Schobel S."/>
            <person name="Galinsky K."/>
            <person name="Amedeo P."/>
            <person name="Strausberg R."/>
        </authorList>
    </citation>
    <scope>NUCLEOTIDE SEQUENCE</scope>
    <source>
        <strain evidence="8">USDA</strain>
    </source>
</reference>
<accession>E0VCD2</accession>
<dbReference type="STRING" id="121224.E0VCD2"/>
<dbReference type="OrthoDB" id="186462at2759"/>
<comment type="function">
    <text evidence="6">Stores iron in a soluble, non-toxic, readily available form. Important for iron homeostasis. Iron is taken up in the ferrous form and deposited as ferric hydroxides after oxidation.</text>
</comment>
<dbReference type="InterPro" id="IPR009040">
    <property type="entry name" value="Ferritin-like_diiron"/>
</dbReference>
<evidence type="ECO:0000313" key="8">
    <source>
        <dbReference type="EMBL" id="EEB11038.1"/>
    </source>
</evidence>
<evidence type="ECO:0000256" key="1">
    <source>
        <dbReference type="ARBA" id="ARBA00007513"/>
    </source>
</evidence>
<dbReference type="InterPro" id="IPR001519">
    <property type="entry name" value="Ferritin"/>
</dbReference>
<keyword evidence="2 6" id="KW-0409">Iron storage</keyword>
<dbReference type="VEuPathDB" id="VectorBase:PHUM085700"/>
<dbReference type="InterPro" id="IPR012347">
    <property type="entry name" value="Ferritin-like"/>
</dbReference>
<dbReference type="HOGENOM" id="CLU_065681_4_2_1"/>
<keyword evidence="10" id="KW-1185">Reference proteome</keyword>
<keyword evidence="6 8" id="KW-0560">Oxidoreductase</keyword>
<evidence type="ECO:0000256" key="2">
    <source>
        <dbReference type="ARBA" id="ARBA00022434"/>
    </source>
</evidence>
<dbReference type="Pfam" id="PF00210">
    <property type="entry name" value="Ferritin"/>
    <property type="match status" value="1"/>
</dbReference>
<dbReference type="InterPro" id="IPR008331">
    <property type="entry name" value="Ferritin_DPS_dom"/>
</dbReference>
<feature type="domain" description="Ferritin-like diiron" evidence="7">
    <location>
        <begin position="1"/>
        <end position="111"/>
    </location>
</feature>
<reference evidence="8" key="2">
    <citation type="submission" date="2007-04" db="EMBL/GenBank/DDBJ databases">
        <title>The genome of the human body louse.</title>
        <authorList>
            <consortium name="The Human Body Louse Genome Consortium"/>
            <person name="Kirkness E."/>
            <person name="Walenz B."/>
            <person name="Hass B."/>
            <person name="Bruggner R."/>
            <person name="Strausberg R."/>
        </authorList>
    </citation>
    <scope>NUCLEOTIDE SEQUENCE</scope>
    <source>
        <strain evidence="8">USDA</strain>
    </source>
</reference>
<dbReference type="PANTHER" id="PTHR11431">
    <property type="entry name" value="FERRITIN"/>
    <property type="match status" value="1"/>
</dbReference>
<dbReference type="SUPFAM" id="SSF47240">
    <property type="entry name" value="Ferritin-like"/>
    <property type="match status" value="1"/>
</dbReference>
<evidence type="ECO:0000256" key="4">
    <source>
        <dbReference type="ARBA" id="ARBA00023004"/>
    </source>
</evidence>
<sequence length="131" mass="15121">MGCSAFFMSQALEERDHAHKFIDYLNLRGNVVTLQGVLPPEKQCWDSPLAAFTDALQLESEVSKQIFDLHKLTVDLDDQCSSDFLENEFLNNQVEEYDKMSRHIAMLKRIGPEGLGVFIYDEYLLKKCEKK</sequence>
<dbReference type="PANTHER" id="PTHR11431:SF75">
    <property type="entry name" value="FERRITIN"/>
    <property type="match status" value="1"/>
</dbReference>
<dbReference type="EMBL" id="DS235053">
    <property type="protein sequence ID" value="EEB11038.1"/>
    <property type="molecule type" value="Genomic_DNA"/>
</dbReference>
<dbReference type="GO" id="GO:0006879">
    <property type="term" value="P:intracellular iron ion homeostasis"/>
    <property type="evidence" value="ECO:0007669"/>
    <property type="project" value="UniProtKB-KW"/>
</dbReference>
<dbReference type="Proteomes" id="UP000009046">
    <property type="component" value="Unassembled WGS sequence"/>
</dbReference>
<dbReference type="RefSeq" id="XP_002423776.1">
    <property type="nucleotide sequence ID" value="XM_002423731.1"/>
</dbReference>
<dbReference type="GO" id="GO:0004322">
    <property type="term" value="F:ferroxidase activity"/>
    <property type="evidence" value="ECO:0007669"/>
    <property type="project" value="UniProtKB-EC"/>
</dbReference>
<dbReference type="PROSITE" id="PS50905">
    <property type="entry name" value="FERRITIN_LIKE"/>
    <property type="match status" value="1"/>
</dbReference>
<evidence type="ECO:0000256" key="6">
    <source>
        <dbReference type="RuleBase" id="RU361145"/>
    </source>
</evidence>
<feature type="binding site" evidence="5">
    <location>
        <position position="93"/>
    </location>
    <ligand>
        <name>Fe cation</name>
        <dbReference type="ChEBI" id="CHEBI:24875"/>
        <label>1</label>
    </ligand>
</feature>
<protein>
    <recommendedName>
        <fullName evidence="6">Ferritin</fullName>
        <ecNumber evidence="6">1.16.3.1</ecNumber>
    </recommendedName>
</protein>
<dbReference type="KEGG" id="phu:Phum_PHUM085700"/>
<organism>
    <name type="scientific">Pediculus humanus subsp. corporis</name>
    <name type="common">Body louse</name>
    <dbReference type="NCBI Taxonomy" id="121224"/>
    <lineage>
        <taxon>Eukaryota</taxon>
        <taxon>Metazoa</taxon>
        <taxon>Ecdysozoa</taxon>
        <taxon>Arthropoda</taxon>
        <taxon>Hexapoda</taxon>
        <taxon>Insecta</taxon>
        <taxon>Pterygota</taxon>
        <taxon>Neoptera</taxon>
        <taxon>Paraneoptera</taxon>
        <taxon>Psocodea</taxon>
        <taxon>Troctomorpha</taxon>
        <taxon>Phthiraptera</taxon>
        <taxon>Anoplura</taxon>
        <taxon>Pediculidae</taxon>
        <taxon>Pediculus</taxon>
    </lineage>
</organism>
<feature type="binding site" evidence="5">
    <location>
        <position position="59"/>
    </location>
    <ligand>
        <name>Fe cation</name>
        <dbReference type="ChEBI" id="CHEBI:24875"/>
        <label>1</label>
    </ligand>
</feature>
<dbReference type="GO" id="GO:0008199">
    <property type="term" value="F:ferric iron binding"/>
    <property type="evidence" value="ECO:0007669"/>
    <property type="project" value="InterPro"/>
</dbReference>
<evidence type="ECO:0000313" key="9">
    <source>
        <dbReference type="EnsemblMetazoa" id="PHUM085700-PA"/>
    </source>
</evidence>
<dbReference type="GO" id="GO:0006826">
    <property type="term" value="P:iron ion transport"/>
    <property type="evidence" value="ECO:0007669"/>
    <property type="project" value="InterPro"/>
</dbReference>
<comment type="similarity">
    <text evidence="1 6">Belongs to the ferritin family.</text>
</comment>
<dbReference type="GeneID" id="8231522"/>
<dbReference type="Gene3D" id="1.20.1260.10">
    <property type="match status" value="1"/>
</dbReference>
<dbReference type="eggNOG" id="KOG2332">
    <property type="taxonomic scope" value="Eukaryota"/>
</dbReference>
<dbReference type="EC" id="1.16.3.1" evidence="6"/>
<evidence type="ECO:0000259" key="7">
    <source>
        <dbReference type="PROSITE" id="PS50905"/>
    </source>
</evidence>
<dbReference type="GO" id="GO:0005737">
    <property type="term" value="C:cytoplasm"/>
    <property type="evidence" value="ECO:0007669"/>
    <property type="project" value="TreeGrafter"/>
</dbReference>
<proteinExistence type="inferred from homology"/>
<dbReference type="AlphaFoldDB" id="E0VCD2"/>
<keyword evidence="4 5" id="KW-0408">Iron</keyword>
<comment type="catalytic activity">
    <reaction evidence="6">
        <text>4 Fe(2+) + O2 + 4 H(+) = 4 Fe(3+) + 2 H2O</text>
        <dbReference type="Rhea" id="RHEA:11148"/>
        <dbReference type="ChEBI" id="CHEBI:15377"/>
        <dbReference type="ChEBI" id="CHEBI:15378"/>
        <dbReference type="ChEBI" id="CHEBI:15379"/>
        <dbReference type="ChEBI" id="CHEBI:29033"/>
        <dbReference type="ChEBI" id="CHEBI:29034"/>
        <dbReference type="EC" id="1.16.3.1"/>
    </reaction>
</comment>
<dbReference type="InParanoid" id="E0VCD2"/>
<dbReference type="InterPro" id="IPR009078">
    <property type="entry name" value="Ferritin-like_SF"/>
</dbReference>
<evidence type="ECO:0000256" key="3">
    <source>
        <dbReference type="ARBA" id="ARBA00022723"/>
    </source>
</evidence>
<evidence type="ECO:0000313" key="10">
    <source>
        <dbReference type="Proteomes" id="UP000009046"/>
    </source>
</evidence>
<dbReference type="CTD" id="8231522"/>
<dbReference type="GO" id="GO:0008198">
    <property type="term" value="F:ferrous iron binding"/>
    <property type="evidence" value="ECO:0007669"/>
    <property type="project" value="TreeGrafter"/>
</dbReference>
<name>E0VCD2_PEDHC</name>
<feature type="binding site" evidence="5">
    <location>
        <position position="17"/>
    </location>
    <ligand>
        <name>Fe cation</name>
        <dbReference type="ChEBI" id="CHEBI:24875"/>
        <label>1</label>
    </ligand>
</feature>
<dbReference type="OMA" id="RDEWRNS"/>
<gene>
    <name evidence="9" type="primary">8231522</name>
    <name evidence="8" type="ORF">Phum_PHUM085700</name>
</gene>
<dbReference type="EMBL" id="AAZO01001024">
    <property type="status" value="NOT_ANNOTATED_CDS"/>
    <property type="molecule type" value="Genomic_DNA"/>
</dbReference>